<protein>
    <recommendedName>
        <fullName evidence="7">Butyrate kinase</fullName>
    </recommendedName>
</protein>
<accession>A0ABP5KCG7</accession>
<gene>
    <name evidence="5" type="ORF">GCM10009727_19370</name>
</gene>
<dbReference type="InterPro" id="IPR023865">
    <property type="entry name" value="Aliphatic_acid_kinase_CS"/>
</dbReference>
<reference evidence="6" key="1">
    <citation type="journal article" date="2019" name="Int. J. Syst. Evol. Microbiol.">
        <title>The Global Catalogue of Microorganisms (GCM) 10K type strain sequencing project: providing services to taxonomists for standard genome sequencing and annotation.</title>
        <authorList>
            <consortium name="The Broad Institute Genomics Platform"/>
            <consortium name="The Broad Institute Genome Sequencing Center for Infectious Disease"/>
            <person name="Wu L."/>
            <person name="Ma J."/>
        </authorList>
    </citation>
    <scope>NUCLEOTIDE SEQUENCE [LARGE SCALE GENOMIC DNA]</scope>
    <source>
        <strain evidence="6">JCM 13850</strain>
    </source>
</reference>
<dbReference type="PROSITE" id="PS01075">
    <property type="entry name" value="ACETATE_KINASE_1"/>
    <property type="match status" value="1"/>
</dbReference>
<evidence type="ECO:0000256" key="1">
    <source>
        <dbReference type="ARBA" id="ARBA00022679"/>
    </source>
</evidence>
<dbReference type="Proteomes" id="UP001501020">
    <property type="component" value="Unassembled WGS sequence"/>
</dbReference>
<organism evidence="5 6">
    <name type="scientific">Actinomadura napierensis</name>
    <dbReference type="NCBI Taxonomy" id="267854"/>
    <lineage>
        <taxon>Bacteria</taxon>
        <taxon>Bacillati</taxon>
        <taxon>Actinomycetota</taxon>
        <taxon>Actinomycetes</taxon>
        <taxon>Streptosporangiales</taxon>
        <taxon>Thermomonosporaceae</taxon>
        <taxon>Actinomadura</taxon>
    </lineage>
</organism>
<dbReference type="EMBL" id="BAAAMR010000012">
    <property type="protein sequence ID" value="GAA2128622.1"/>
    <property type="molecule type" value="Genomic_DNA"/>
</dbReference>
<sequence length="47" mass="4888">MRVLTVNPGSSSIKLSLLEADDTASVHIELRSASASCMVAATTPIRS</sequence>
<evidence type="ECO:0000256" key="3">
    <source>
        <dbReference type="ARBA" id="ARBA00022777"/>
    </source>
</evidence>
<keyword evidence="4" id="KW-0067">ATP-binding</keyword>
<evidence type="ECO:0000313" key="6">
    <source>
        <dbReference type="Proteomes" id="UP001501020"/>
    </source>
</evidence>
<evidence type="ECO:0000256" key="2">
    <source>
        <dbReference type="ARBA" id="ARBA00022741"/>
    </source>
</evidence>
<comment type="caution">
    <text evidence="5">The sequence shown here is derived from an EMBL/GenBank/DDBJ whole genome shotgun (WGS) entry which is preliminary data.</text>
</comment>
<evidence type="ECO:0000313" key="5">
    <source>
        <dbReference type="EMBL" id="GAA2128622.1"/>
    </source>
</evidence>
<name>A0ABP5KCG7_9ACTN</name>
<keyword evidence="6" id="KW-1185">Reference proteome</keyword>
<keyword evidence="3" id="KW-0418">Kinase</keyword>
<dbReference type="RefSeq" id="WP_344263820.1">
    <property type="nucleotide sequence ID" value="NZ_BAAAMR010000012.1"/>
</dbReference>
<keyword evidence="1" id="KW-0808">Transferase</keyword>
<proteinExistence type="predicted"/>
<keyword evidence="2" id="KW-0547">Nucleotide-binding</keyword>
<evidence type="ECO:0008006" key="7">
    <source>
        <dbReference type="Google" id="ProtNLM"/>
    </source>
</evidence>
<evidence type="ECO:0000256" key="4">
    <source>
        <dbReference type="ARBA" id="ARBA00022840"/>
    </source>
</evidence>